<dbReference type="InterPro" id="IPR018846">
    <property type="entry name" value="Beta-prop_RSE1/DDB1/CPSF1_1st"/>
</dbReference>
<dbReference type="Proteomes" id="UP001265746">
    <property type="component" value="Unassembled WGS sequence"/>
</dbReference>
<accession>A0AAD9SPL8</accession>
<keyword evidence="4" id="KW-1185">Reference proteome</keyword>
<dbReference type="PANTHER" id="PTHR10644">
    <property type="entry name" value="DNA REPAIR/RNA PROCESSING CPSF FAMILY"/>
    <property type="match status" value="1"/>
</dbReference>
<dbReference type="SUPFAM" id="SSF50978">
    <property type="entry name" value="WD40 repeat-like"/>
    <property type="match status" value="1"/>
</dbReference>
<gene>
    <name evidence="3" type="ORF">N8I77_000362</name>
</gene>
<name>A0AAD9SPL8_PHOAM</name>
<feature type="region of interest" description="Disordered" evidence="1">
    <location>
        <begin position="57"/>
        <end position="80"/>
    </location>
</feature>
<organism evidence="3 4">
    <name type="scientific">Phomopsis amygdali</name>
    <name type="common">Fusicoccum amygdali</name>
    <dbReference type="NCBI Taxonomy" id="1214568"/>
    <lineage>
        <taxon>Eukaryota</taxon>
        <taxon>Fungi</taxon>
        <taxon>Dikarya</taxon>
        <taxon>Ascomycota</taxon>
        <taxon>Pezizomycotina</taxon>
        <taxon>Sordariomycetes</taxon>
        <taxon>Sordariomycetidae</taxon>
        <taxon>Diaporthales</taxon>
        <taxon>Diaporthaceae</taxon>
        <taxon>Diaporthe</taxon>
    </lineage>
</organism>
<evidence type="ECO:0000256" key="1">
    <source>
        <dbReference type="SAM" id="MobiDB-lite"/>
    </source>
</evidence>
<feature type="region of interest" description="Disordered" evidence="1">
    <location>
        <begin position="249"/>
        <end position="279"/>
    </location>
</feature>
<dbReference type="InterPro" id="IPR036322">
    <property type="entry name" value="WD40_repeat_dom_sf"/>
</dbReference>
<comment type="caution">
    <text evidence="3">The sequence shown here is derived from an EMBL/GenBank/DDBJ whole genome shotgun (WGS) entry which is preliminary data.</text>
</comment>
<dbReference type="EMBL" id="JAUJFL010000001">
    <property type="protein sequence ID" value="KAK2613449.1"/>
    <property type="molecule type" value="Genomic_DNA"/>
</dbReference>
<sequence>MVATELEVLGWLIFVVGEQVGRGSQGSPYLRDGEGTERQDGPAWIWIAPRAHHARIADSKFKSKSKSKSNSNSKTESKTGTHRVIDFGQLSFCSQPHFALQQAVDEPSRHKTTGDVPQQPPGVEASLPFTFQSQVLENGQWVARTLNVNDVLSKPATKPTKQKQPPPQCGIMTRTLVESPVAHWILPVRLRSPQHNDIAIVGDHYVQISELQDDLQLHSIVKKKDFGSRIRNAKVIGTFNRDDIDASRFQASRSHSQHQDDDIDVGMPEVSTPASSPNPPHLPPQLLLIVLETGDCVFLFLRSGRDGSFEFAALQHELDTTRLVRPGFHLAVDPSSRYVAQACSRDIFVVHELESISNLNSSFIHGQPLRPVKSSRPRAVNGTIHTMEFLYPRPQDPHHIILLLIVVNRGVPRMVTYDWELGDDIGEVLSAEKMGHLLPRDHEMPLLIIPLTIRTAFFAVSEGEIAYCKDILHGSPTFEPCETGDFPPSEHHDGAELPLWTAWSRPPRLSRFHPKNDHIYVAREDGLVLFLECDSDNILGASFNHGTFCNVSTAFTSLSHHNDDILVFGGDSGLGGVLLATQLDEQPIDKMQAPPREQVVRLSQIPNWSPTVDFVTTNESRRWDDHGGATGKTETGSGRDADILSPGFLKPDKIFAAAGRGRNGSIVEYRHGLQANIGIDFDFGTVVKRCFMLPANVSDRDYGHHLLLSLPGRSALLRFDSDFSSTFDVDPDETPYDISSPTLMARRISEETIVQVTESVIVFINSSTSNQFSFSSLGVGSAAVIDATIQGNQLAITSHSANDFELHIILLDGSRLEARHLHKETFEGEVTCLGLCDIRGKTHAVACLWWNSAVYLDLYSIQDKEHVKLIPIQSFAENLSPDDPQRSLLNNMEPFTSIVPIVHGAGNNVLVSGSRDGDLMTLSLGDNYEVASVSLEKVGSVPAYVYAAFDGSAFVCCDSSFTLISDFQGGKRGFAKKQNVWTVDANDSSKVAPSFTSVVVLQESLSGNVANTPLLLLATDHVLLAELQPDVGPVQRHIPLGMTPQKLLYSHVLKCLVVGARTLDDRPTLRFIDPDTGDDLSLPLHGQTKEPIDFISGLGKSGDRILCLDEWHIESKNKNFYFILVATNGGPGDGGRVLIVSTQIERPAQGESRGRISFWTRHRIKGPKEPVYAVTAAGRKIQAAFHSELVYYRLDEGEKKLTQVSTTRLDSEAWRLSILPNSPHTLALTRRESLWVLEEAENDADGFEVRHVNPHTPLSLDMLEVAGGWSSPPITAMPSEPEPSIILVADQECGLNGLWIPWDSPDKDCDVLFETDLPSTVRRLRLGRTLPPWARDARGRNKRFGLLPASVNDAEVLGMGIDGSLQHFTLLDLGAWRFLRFLQNVSETSAELYPFTYMQFESLEDEAAFDPRPSMDRDTLERQVDGDLMRRILDRRALEGLVWTKHEWVGYFMEFLDGVDGGKWTRFEGVLDEEERSRAYFRLAYEILEYFLVPII</sequence>
<dbReference type="Pfam" id="PF10433">
    <property type="entry name" value="Beta-prop_RSE1_1st"/>
    <property type="match status" value="1"/>
</dbReference>
<feature type="region of interest" description="Disordered" evidence="1">
    <location>
        <begin position="621"/>
        <end position="642"/>
    </location>
</feature>
<dbReference type="InterPro" id="IPR050358">
    <property type="entry name" value="RSE1/DDB1/CFT1"/>
</dbReference>
<protein>
    <recommendedName>
        <fullName evidence="2">RSE1/DDB1/CPSF1 first beta-propeller domain-containing protein</fullName>
    </recommendedName>
</protein>
<evidence type="ECO:0000313" key="3">
    <source>
        <dbReference type="EMBL" id="KAK2613449.1"/>
    </source>
</evidence>
<evidence type="ECO:0000313" key="4">
    <source>
        <dbReference type="Proteomes" id="UP001265746"/>
    </source>
</evidence>
<evidence type="ECO:0000259" key="2">
    <source>
        <dbReference type="Pfam" id="PF10433"/>
    </source>
</evidence>
<proteinExistence type="predicted"/>
<reference evidence="3" key="1">
    <citation type="submission" date="2023-06" db="EMBL/GenBank/DDBJ databases">
        <authorList>
            <person name="Noh H."/>
        </authorList>
    </citation>
    <scope>NUCLEOTIDE SEQUENCE</scope>
    <source>
        <strain evidence="3">DUCC20226</strain>
    </source>
</reference>
<feature type="domain" description="RSE1/DDB1/CPSF1 first beta-propeller" evidence="2">
    <location>
        <begin position="183"/>
        <end position="581"/>
    </location>
</feature>
<dbReference type="InterPro" id="IPR015943">
    <property type="entry name" value="WD40/YVTN_repeat-like_dom_sf"/>
</dbReference>
<dbReference type="Gene3D" id="2.130.10.10">
    <property type="entry name" value="YVTN repeat-like/Quinoprotein amine dehydrogenase"/>
    <property type="match status" value="3"/>
</dbReference>